<feature type="region of interest" description="Disordered" evidence="1">
    <location>
        <begin position="28"/>
        <end position="47"/>
    </location>
</feature>
<feature type="non-terminal residue" evidence="2">
    <location>
        <position position="65"/>
    </location>
</feature>
<feature type="compositionally biased region" description="Basic and acidic residues" evidence="1">
    <location>
        <begin position="28"/>
        <end position="37"/>
    </location>
</feature>
<reference evidence="2 3" key="1">
    <citation type="submission" date="2024-09" db="EMBL/GenBank/DDBJ databases">
        <authorList>
            <person name="Sun Q."/>
            <person name="Mori K."/>
        </authorList>
    </citation>
    <scope>NUCLEOTIDE SEQUENCE [LARGE SCALE GENOMIC DNA]</scope>
    <source>
        <strain evidence="2 3">JCM 4414</strain>
    </source>
</reference>
<organism evidence="2 3">
    <name type="scientific">Streptomyces roseoviridis</name>
    <dbReference type="NCBI Taxonomy" id="67361"/>
    <lineage>
        <taxon>Bacteria</taxon>
        <taxon>Bacillati</taxon>
        <taxon>Actinomycetota</taxon>
        <taxon>Actinomycetes</taxon>
        <taxon>Kitasatosporales</taxon>
        <taxon>Streptomycetaceae</taxon>
        <taxon>Streptomyces</taxon>
    </lineage>
</organism>
<evidence type="ECO:0000256" key="1">
    <source>
        <dbReference type="SAM" id="MobiDB-lite"/>
    </source>
</evidence>
<dbReference type="Proteomes" id="UP001589716">
    <property type="component" value="Unassembled WGS sequence"/>
</dbReference>
<gene>
    <name evidence="2" type="ORF">ACFFTP_30915</name>
</gene>
<dbReference type="RefSeq" id="WP_382746153.1">
    <property type="nucleotide sequence ID" value="NZ_JBHMCT010000032.1"/>
</dbReference>
<feature type="compositionally biased region" description="Low complexity" evidence="1">
    <location>
        <begin position="38"/>
        <end position="47"/>
    </location>
</feature>
<sequence length="65" mass="6592">MPSAEHAPAPQAGPGRLGVGTVIHLADRRGTQTDRAPKAPTAAPAADPAQELAYTLQAMYAATGQ</sequence>
<protein>
    <submittedName>
        <fullName evidence="2">Uncharacterized protein</fullName>
    </submittedName>
</protein>
<name>A0ABV5QYH1_9ACTN</name>
<comment type="caution">
    <text evidence="2">The sequence shown here is derived from an EMBL/GenBank/DDBJ whole genome shotgun (WGS) entry which is preliminary data.</text>
</comment>
<accession>A0ABV5QYH1</accession>
<keyword evidence="3" id="KW-1185">Reference proteome</keyword>
<dbReference type="EMBL" id="JBHMCT010000032">
    <property type="protein sequence ID" value="MFB9558580.1"/>
    <property type="molecule type" value="Genomic_DNA"/>
</dbReference>
<evidence type="ECO:0000313" key="3">
    <source>
        <dbReference type="Proteomes" id="UP001589716"/>
    </source>
</evidence>
<proteinExistence type="predicted"/>
<evidence type="ECO:0000313" key="2">
    <source>
        <dbReference type="EMBL" id="MFB9558580.1"/>
    </source>
</evidence>